<dbReference type="InterPro" id="IPR013154">
    <property type="entry name" value="ADH-like_N"/>
</dbReference>
<dbReference type="Pfam" id="PF08240">
    <property type="entry name" value="ADH_N"/>
    <property type="match status" value="1"/>
</dbReference>
<dbReference type="SUPFAM" id="SSF51735">
    <property type="entry name" value="NAD(P)-binding Rossmann-fold domains"/>
    <property type="match status" value="1"/>
</dbReference>
<feature type="active site" description="Proton acceptor; for dehydratase activity" evidence="1">
    <location>
        <position position="129"/>
    </location>
</feature>
<dbReference type="CDD" id="cd02440">
    <property type="entry name" value="AdoMet_MTases"/>
    <property type="match status" value="1"/>
</dbReference>
<dbReference type="Pfam" id="PF14765">
    <property type="entry name" value="PS-DH"/>
    <property type="match status" value="1"/>
</dbReference>
<dbReference type="InterPro" id="IPR036291">
    <property type="entry name" value="NAD(P)-bd_dom_sf"/>
</dbReference>
<dbReference type="InterPro" id="IPR050091">
    <property type="entry name" value="PKS_NRPS_Biosynth_Enz"/>
</dbReference>
<dbReference type="PANTHER" id="PTHR43775">
    <property type="entry name" value="FATTY ACID SYNTHASE"/>
    <property type="match status" value="1"/>
</dbReference>
<proteinExistence type="predicted"/>
<accession>A0A0J8S3K8</accession>
<dbReference type="AlphaFoldDB" id="A0A0J8S3K8"/>
<dbReference type="GO" id="GO:0006633">
    <property type="term" value="P:fatty acid biosynthetic process"/>
    <property type="evidence" value="ECO:0007669"/>
    <property type="project" value="TreeGrafter"/>
</dbReference>
<dbReference type="VEuPathDB" id="FungiDB:CIHG_09848"/>
<dbReference type="GO" id="GO:0004312">
    <property type="term" value="F:fatty acid synthase activity"/>
    <property type="evidence" value="ECO:0007669"/>
    <property type="project" value="TreeGrafter"/>
</dbReference>
<dbReference type="InterPro" id="IPR049900">
    <property type="entry name" value="PKS_mFAS_DH"/>
</dbReference>
<dbReference type="SMART" id="SM00829">
    <property type="entry name" value="PKS_ER"/>
    <property type="match status" value="1"/>
</dbReference>
<dbReference type="Pfam" id="PF13489">
    <property type="entry name" value="Methyltransf_23"/>
    <property type="match status" value="1"/>
</dbReference>
<dbReference type="Gene3D" id="3.10.129.110">
    <property type="entry name" value="Polyketide synthase dehydratase"/>
    <property type="match status" value="1"/>
</dbReference>
<evidence type="ECO:0000256" key="1">
    <source>
        <dbReference type="PROSITE-ProRule" id="PRU01363"/>
    </source>
</evidence>
<keyword evidence="3" id="KW-0808">Transferase</keyword>
<evidence type="ECO:0000259" key="2">
    <source>
        <dbReference type="PROSITE" id="PS52019"/>
    </source>
</evidence>
<reference evidence="4" key="1">
    <citation type="journal article" date="2010" name="Genome Res.">
        <title>Population genomic sequencing of Coccidioides fungi reveals recent hybridization and transposon control.</title>
        <authorList>
            <person name="Neafsey D.E."/>
            <person name="Barker B.M."/>
            <person name="Sharpton T.J."/>
            <person name="Stajich J.E."/>
            <person name="Park D.J."/>
            <person name="Whiston E."/>
            <person name="Hung C.-Y."/>
            <person name="McMahan C."/>
            <person name="White J."/>
            <person name="Sykes S."/>
            <person name="Heiman D."/>
            <person name="Young S."/>
            <person name="Zeng Q."/>
            <person name="Abouelleil A."/>
            <person name="Aftuck L."/>
            <person name="Bessette D."/>
            <person name="Brown A."/>
            <person name="FitzGerald M."/>
            <person name="Lui A."/>
            <person name="Macdonald J.P."/>
            <person name="Priest M."/>
            <person name="Orbach M.J."/>
            <person name="Galgiani J.N."/>
            <person name="Kirkland T.N."/>
            <person name="Cole G.T."/>
            <person name="Birren B.W."/>
            <person name="Henn M.R."/>
            <person name="Taylor J.W."/>
            <person name="Rounsley S.D."/>
        </authorList>
    </citation>
    <scope>NUCLEOTIDE SEQUENCE [LARGE SCALE GENOMIC DNA]</scope>
    <source>
        <strain evidence="4">H538.4</strain>
    </source>
</reference>
<evidence type="ECO:0000313" key="3">
    <source>
        <dbReference type="EMBL" id="KMU92040.1"/>
    </source>
</evidence>
<dbReference type="eggNOG" id="KOG1202">
    <property type="taxonomic scope" value="Eukaryota"/>
</dbReference>
<gene>
    <name evidence="3" type="ORF">CIHG_09848</name>
</gene>
<feature type="region of interest" description="N-terminal hotdog fold" evidence="1">
    <location>
        <begin position="90"/>
        <end position="232"/>
    </location>
</feature>
<dbReference type="InterPro" id="IPR011032">
    <property type="entry name" value="GroES-like_sf"/>
</dbReference>
<dbReference type="EMBL" id="DS017051">
    <property type="protein sequence ID" value="KMU92040.1"/>
    <property type="molecule type" value="Genomic_DNA"/>
</dbReference>
<dbReference type="SUPFAM" id="SSF50129">
    <property type="entry name" value="GroES-like"/>
    <property type="match status" value="1"/>
</dbReference>
<dbReference type="CDD" id="cd05195">
    <property type="entry name" value="enoyl_red"/>
    <property type="match status" value="1"/>
</dbReference>
<dbReference type="InterPro" id="IPR001227">
    <property type="entry name" value="Ac_transferase_dom_sf"/>
</dbReference>
<dbReference type="Gene3D" id="3.90.180.10">
    <property type="entry name" value="Medium-chain alcohol dehydrogenases, catalytic domain"/>
    <property type="match status" value="1"/>
</dbReference>
<dbReference type="Gene3D" id="3.30.70.3290">
    <property type="match status" value="1"/>
</dbReference>
<dbReference type="STRING" id="396776.A0A0J8S3K8"/>
<feature type="region of interest" description="C-terminal hotdog fold" evidence="1">
    <location>
        <begin position="242"/>
        <end position="385"/>
    </location>
</feature>
<dbReference type="Proteomes" id="UP000054563">
    <property type="component" value="Unassembled WGS sequence"/>
</dbReference>
<dbReference type="Gene3D" id="3.40.366.10">
    <property type="entry name" value="Malonyl-Coenzyme A Acyl Carrier Protein, domain 2"/>
    <property type="match status" value="1"/>
</dbReference>
<dbReference type="InterPro" id="IPR049551">
    <property type="entry name" value="PKS_DH_C"/>
</dbReference>
<dbReference type="OrthoDB" id="329835at2759"/>
<organism evidence="3 4">
    <name type="scientific">Coccidioides immitis H538.4</name>
    <dbReference type="NCBI Taxonomy" id="396776"/>
    <lineage>
        <taxon>Eukaryota</taxon>
        <taxon>Fungi</taxon>
        <taxon>Dikarya</taxon>
        <taxon>Ascomycota</taxon>
        <taxon>Pezizomycotina</taxon>
        <taxon>Eurotiomycetes</taxon>
        <taxon>Eurotiomycetidae</taxon>
        <taxon>Onygenales</taxon>
        <taxon>Onygenaceae</taxon>
        <taxon>Coccidioides</taxon>
    </lineage>
</organism>
<dbReference type="GO" id="GO:0044550">
    <property type="term" value="P:secondary metabolite biosynthetic process"/>
    <property type="evidence" value="ECO:0007669"/>
    <property type="project" value="TreeGrafter"/>
</dbReference>
<dbReference type="InterPro" id="IPR029063">
    <property type="entry name" value="SAM-dependent_MTases_sf"/>
</dbReference>
<feature type="active site" description="Proton donor; for dehydratase activity" evidence="1">
    <location>
        <position position="303"/>
    </location>
</feature>
<dbReference type="PROSITE" id="PS52019">
    <property type="entry name" value="PKS_MFAS_DH"/>
    <property type="match status" value="1"/>
</dbReference>
<name>A0A0J8S3K8_COCIT</name>
<dbReference type="Gene3D" id="3.40.50.150">
    <property type="entry name" value="Vaccinia Virus protein VP39"/>
    <property type="match status" value="1"/>
</dbReference>
<sequence length="1122" mass="124989">MAILKHDIGNNAVFLEVGPRGALAGPLRQIFAEASSPTPYVSAMTRNKDCTVSFLAAIGALYSLNVHVNLEAHFPTGTCLSGVPQYPWNHKGSYWYESRLSKEWRNRKYPYHDLLGSRCVAQPIPRYKHAVHMRPQSGREHHFPFCGHNVLADEAIRQEINAEEGFTVRNIIVSTALVISKGKPTEMIATFQLGCLTNSLNSKWWEFTVPSYNGRNWTKHCTREASAQYSPPEQAQDPDALPRKLNVRKWFEKMAKGGLNLGGSFQTLDMMASSTSEQQGMGHVVNGRQEDEANYYIHPTVLDATLQILGAAAVNGYARKTRTWLPTSIDKISLYRCTSDTITNVSAKLLSNYSVLGDGCCTCEGRKVVEAVGIRMSLADAASSGEVRDGHAAARCEWKPDIDFLDVNELFCAPVIRTDNSRLLEELGDICLLLSQSCFSESSSNTTLPHLQRHVAWIKSQSKLTPIRLPCTWTGLDNKTISARINSLLKQLEGTLAAPVASAIHQVCMNMDSLLSGKDLEDILPGRTLSNVYKYLGQLERKDPNLRILEIGTGSGVSLHREIIEDLTRTDGEILCAKYMLTTPGYLATETQEKLFPNMDFASLDICQDPIEQGFEEMEYDLVLAVHSLHKTKNAQESLANLRKLLRPDGRLFLQELCPSSRWVDYVLGALPTWWSGTEGGPIKPPYLSKEELELVLAAVGFGKPEAVVLDAEAPHQVTTSFVARPIHETPIKKVTVLVDEERSAVTHILNQLEKDGYEVIKCRLGDIPPAGQDMISLLDIEQPFFHDIDEARFLSFKTLLLGLQEHGSGMLWATHLIDIGCRDLRYAQVLGLARTIRTEQLADLAICQVDAFDNPKSIDRLLQVLAKFQSRQGDEELNPDFEWAIFNNRVQVARFHPFALTDELLVSDRPNEMATLNVRSPGRVNSLYYERHERKDLENDEVEVQVYSAGLNFRDILVALGIVELPVRLFGIEAAGMVTRVGADVSPDDLQVGDRVAGTMLIPYFTAIHSIVNVGRVTKGQSVLIHSACGGVGLAAIQVAQMLEAEFWQRRESQVLDGPLSHSEKNRIFNSRDKTFVDGVMRETKGVAWTSFSTRSQASSYMPHGVVLRNSEHYLKLESET</sequence>
<dbReference type="SUPFAM" id="SSF53335">
    <property type="entry name" value="S-adenosyl-L-methionine-dependent methyltransferases"/>
    <property type="match status" value="1"/>
</dbReference>
<dbReference type="Gene3D" id="3.40.50.720">
    <property type="entry name" value="NAD(P)-binding Rossmann-like Domain"/>
    <property type="match status" value="1"/>
</dbReference>
<dbReference type="GO" id="GO:0016491">
    <property type="term" value="F:oxidoreductase activity"/>
    <property type="evidence" value="ECO:0007669"/>
    <property type="project" value="InterPro"/>
</dbReference>
<evidence type="ECO:0000313" key="4">
    <source>
        <dbReference type="Proteomes" id="UP000054563"/>
    </source>
</evidence>
<dbReference type="InterPro" id="IPR020843">
    <property type="entry name" value="ER"/>
</dbReference>
<dbReference type="InterPro" id="IPR042104">
    <property type="entry name" value="PKS_dehydratase_sf"/>
</dbReference>
<feature type="domain" description="PKS/mFAS DH" evidence="2">
    <location>
        <begin position="90"/>
        <end position="385"/>
    </location>
</feature>
<dbReference type="PANTHER" id="PTHR43775:SF28">
    <property type="entry name" value="SYNTHASE, PUTATIVE-RELATED"/>
    <property type="match status" value="1"/>
</dbReference>
<protein>
    <submittedName>
        <fullName evidence="3">Fatty acid synthase S-acetyltransferase</fullName>
    </submittedName>
</protein>